<keyword evidence="4" id="KW-1185">Reference proteome</keyword>
<feature type="region of interest" description="Disordered" evidence="1">
    <location>
        <begin position="148"/>
        <end position="345"/>
    </location>
</feature>
<feature type="compositionally biased region" description="Pro residues" evidence="1">
    <location>
        <begin position="194"/>
        <end position="215"/>
    </location>
</feature>
<sequence>MLVMDQHQWLVFILLPLLWSISLKQIDSARLLQTQTSQKNTWPWYSILPPIGQPLLSGATLPNLLNFSLPNTAPPPAPSPPPPSSPPPFSFPKFPLPPLSAPKFPSLPPLSAPKFPSLPPLSAPKFPSLPPLSAPKFPSLPPFSAPKFPSIPPISQPGFSFPPFSQPKPTLPSVPPSSLPGKPDKSPGWQLTLPPFPQPTLPKLTLPPFPQPTLPKFPAWGPSSWSTPSPPPPSSPPPSIPSFPWTNPTPSIPSFPWTTPSSPPPSTPSFPWNNPSPPLPTTPSFPWNTPSPPPPSTPSFPWDNPSPSPPLPTLPTFPWNTPSPPPPSGPSFPWNTPSPPPLTTPTIPTIPVIPVIPIIPSLPWNTPSPPPKTPSFPWNTPSPPPPTFPTLPWLTTPSPPPTVVGSTLPPFGLPPGGPLFPNGIQFTFSNFTNSWLPEAGVKVTWESIITIELSLQLLVEALFKPITLIIQQFDSTGPGSWGWKNGLTESKLSADVGATCTTLGKNGFPEKGLIIVQTPIDNTVDTAVTWFTVLFNGWSKDTPFNATLDHTPGTFGGFVTNATSPNLKSFCSHPGALNRVAAKQGQYVLN</sequence>
<feature type="compositionally biased region" description="Low complexity" evidence="1">
    <location>
        <begin position="216"/>
        <end position="227"/>
    </location>
</feature>
<feature type="compositionally biased region" description="Pro residues" evidence="1">
    <location>
        <begin position="228"/>
        <end position="241"/>
    </location>
</feature>
<evidence type="ECO:0000313" key="4">
    <source>
        <dbReference type="Proteomes" id="UP000822688"/>
    </source>
</evidence>
<comment type="caution">
    <text evidence="3">The sequence shown here is derived from an EMBL/GenBank/DDBJ whole genome shotgun (WGS) entry which is preliminary data.</text>
</comment>
<feature type="compositionally biased region" description="Pro residues" evidence="1">
    <location>
        <begin position="164"/>
        <end position="178"/>
    </location>
</feature>
<gene>
    <name evidence="3" type="ORF">KC19_9G166500</name>
</gene>
<evidence type="ECO:0000313" key="3">
    <source>
        <dbReference type="EMBL" id="KAG0562709.1"/>
    </source>
</evidence>
<proteinExistence type="predicted"/>
<evidence type="ECO:0000256" key="1">
    <source>
        <dbReference type="SAM" id="MobiDB-lite"/>
    </source>
</evidence>
<feature type="chain" id="PRO_5035904142" evidence="2">
    <location>
        <begin position="29"/>
        <end position="590"/>
    </location>
</feature>
<reference evidence="3" key="1">
    <citation type="submission" date="2020-06" db="EMBL/GenBank/DDBJ databases">
        <title>WGS assembly of Ceratodon purpureus strain R40.</title>
        <authorList>
            <person name="Carey S.B."/>
            <person name="Jenkins J."/>
            <person name="Shu S."/>
            <person name="Lovell J.T."/>
            <person name="Sreedasyam A."/>
            <person name="Maumus F."/>
            <person name="Tiley G.P."/>
            <person name="Fernandez-Pozo N."/>
            <person name="Barry K."/>
            <person name="Chen C."/>
            <person name="Wang M."/>
            <person name="Lipzen A."/>
            <person name="Daum C."/>
            <person name="Saski C.A."/>
            <person name="Payton A.C."/>
            <person name="Mcbreen J.C."/>
            <person name="Conrad R.E."/>
            <person name="Kollar L.M."/>
            <person name="Olsson S."/>
            <person name="Huttunen S."/>
            <person name="Landis J.B."/>
            <person name="Wickett N.J."/>
            <person name="Johnson M.G."/>
            <person name="Rensing S.A."/>
            <person name="Grimwood J."/>
            <person name="Schmutz J."/>
            <person name="Mcdaniel S.F."/>
        </authorList>
    </citation>
    <scope>NUCLEOTIDE SEQUENCE</scope>
    <source>
        <strain evidence="3">R40</strain>
    </source>
</reference>
<dbReference type="AlphaFoldDB" id="A0A8T0GWN8"/>
<organism evidence="3 4">
    <name type="scientific">Ceratodon purpureus</name>
    <name type="common">Fire moss</name>
    <name type="synonym">Dicranum purpureum</name>
    <dbReference type="NCBI Taxonomy" id="3225"/>
    <lineage>
        <taxon>Eukaryota</taxon>
        <taxon>Viridiplantae</taxon>
        <taxon>Streptophyta</taxon>
        <taxon>Embryophyta</taxon>
        <taxon>Bryophyta</taxon>
        <taxon>Bryophytina</taxon>
        <taxon>Bryopsida</taxon>
        <taxon>Dicranidae</taxon>
        <taxon>Pseudoditrichales</taxon>
        <taxon>Ditrichaceae</taxon>
        <taxon>Ceratodon</taxon>
    </lineage>
</organism>
<keyword evidence="2" id="KW-0732">Signal</keyword>
<protein>
    <submittedName>
        <fullName evidence="3">Uncharacterized protein</fullName>
    </submittedName>
</protein>
<name>A0A8T0GWN8_CERPU</name>
<evidence type="ECO:0000256" key="2">
    <source>
        <dbReference type="SAM" id="SignalP"/>
    </source>
</evidence>
<dbReference type="Proteomes" id="UP000822688">
    <property type="component" value="Chromosome 9"/>
</dbReference>
<feature type="compositionally biased region" description="Pro residues" evidence="1">
    <location>
        <begin position="261"/>
        <end position="343"/>
    </location>
</feature>
<feature type="compositionally biased region" description="Low complexity" evidence="1">
    <location>
        <begin position="242"/>
        <end position="260"/>
    </location>
</feature>
<dbReference type="EMBL" id="CM026430">
    <property type="protein sequence ID" value="KAG0562709.1"/>
    <property type="molecule type" value="Genomic_DNA"/>
</dbReference>
<accession>A0A8T0GWN8</accession>
<feature type="signal peptide" evidence="2">
    <location>
        <begin position="1"/>
        <end position="28"/>
    </location>
</feature>